<dbReference type="OrthoDB" id="7858652at2759"/>
<feature type="region of interest" description="Disordered" evidence="1">
    <location>
        <begin position="321"/>
        <end position="344"/>
    </location>
</feature>
<evidence type="ECO:0000256" key="1">
    <source>
        <dbReference type="SAM" id="MobiDB-lite"/>
    </source>
</evidence>
<dbReference type="AlphaFoldDB" id="B4IVK2"/>
<dbReference type="Proteomes" id="UP000002282">
    <property type="component" value="Unassembled WGS sequence"/>
</dbReference>
<dbReference type="KEGG" id="dya:Dyak_GE14956"/>
<proteinExistence type="predicted"/>
<evidence type="ECO:0000313" key="2">
    <source>
        <dbReference type="EMBL" id="EDX00473.1"/>
    </source>
</evidence>
<evidence type="ECO:0000313" key="3">
    <source>
        <dbReference type="Proteomes" id="UP000002282"/>
    </source>
</evidence>
<gene>
    <name evidence="2" type="primary">Dyak\GE14956</name>
    <name evidence="2" type="synonym">dyak_GLEANR_15875</name>
    <name evidence="2" type="synonym">GE14956</name>
    <name evidence="2" type="ORF">Dyak_GE14956</name>
</gene>
<feature type="region of interest" description="Disordered" evidence="1">
    <location>
        <begin position="219"/>
        <end position="243"/>
    </location>
</feature>
<dbReference type="PhylomeDB" id="B4IVK2"/>
<sequence>MPPVLKRNLRKRSNAVQETSAEIKRTSTLSKIIIQGTKQLLLDSENNPNIRVIEKPRKMRYSNSSISTAEPGFQLHSTPKIDNVTSNSKARGMFGPIKNKQTSIEVISEISDMSLASVSVRNQPFVNFLQDFCMTHGSTPQESVQEAIAKWDKMTPKQKAEFSPENYVLKLCNQVRNRDEILNAVALHPVYETTKKIQNGFNKASKVKRLSPKLLKSTKRLTQRPRGVENPGKSTKNTAKKEVSPMVSVRLTNSASAYKKFLRKIRQANPSLMFVERTSLWRKMTPAEKDLYRVVRKPSQEKTKVKKTKSRALAAKCVRKQKTSRSTQMPENGLHFPQSSSDIQRDGQLKIRNESNNSLGIIAALGTDLTRFLRKK</sequence>
<accession>B4IVK2</accession>
<organism evidence="2 3">
    <name type="scientific">Drosophila yakuba</name>
    <name type="common">Fruit fly</name>
    <dbReference type="NCBI Taxonomy" id="7245"/>
    <lineage>
        <taxon>Eukaryota</taxon>
        <taxon>Metazoa</taxon>
        <taxon>Ecdysozoa</taxon>
        <taxon>Arthropoda</taxon>
        <taxon>Hexapoda</taxon>
        <taxon>Insecta</taxon>
        <taxon>Pterygota</taxon>
        <taxon>Neoptera</taxon>
        <taxon>Endopterygota</taxon>
        <taxon>Diptera</taxon>
        <taxon>Brachycera</taxon>
        <taxon>Muscomorpha</taxon>
        <taxon>Ephydroidea</taxon>
        <taxon>Drosophilidae</taxon>
        <taxon>Drosophila</taxon>
        <taxon>Sophophora</taxon>
    </lineage>
</organism>
<name>B4IVK2_DROYA</name>
<keyword evidence="3" id="KW-1185">Reference proteome</keyword>
<dbReference type="EMBL" id="CH892961">
    <property type="protein sequence ID" value="EDX00473.1"/>
    <property type="molecule type" value="Genomic_DNA"/>
</dbReference>
<protein>
    <recommendedName>
        <fullName evidence="4">HMG box domain-containing protein</fullName>
    </recommendedName>
</protein>
<reference evidence="2 3" key="1">
    <citation type="journal article" date="2007" name="Nature">
        <title>Evolution of genes and genomes on the Drosophila phylogeny.</title>
        <authorList>
            <consortium name="Drosophila 12 Genomes Consortium"/>
            <person name="Clark A.G."/>
            <person name="Eisen M.B."/>
            <person name="Smith D.R."/>
            <person name="Bergman C.M."/>
            <person name="Oliver B."/>
            <person name="Markow T.A."/>
            <person name="Kaufman T.C."/>
            <person name="Kellis M."/>
            <person name="Gelbart W."/>
            <person name="Iyer V.N."/>
            <person name="Pollard D.A."/>
            <person name="Sackton T.B."/>
            <person name="Larracuente A.M."/>
            <person name="Singh N.D."/>
            <person name="Abad J.P."/>
            <person name="Abt D.N."/>
            <person name="Adryan B."/>
            <person name="Aguade M."/>
            <person name="Akashi H."/>
            <person name="Anderson W.W."/>
            <person name="Aquadro C.F."/>
            <person name="Ardell D.H."/>
            <person name="Arguello R."/>
            <person name="Artieri C.G."/>
            <person name="Barbash D.A."/>
            <person name="Barker D."/>
            <person name="Barsanti P."/>
            <person name="Batterham P."/>
            <person name="Batzoglou S."/>
            <person name="Begun D."/>
            <person name="Bhutkar A."/>
            <person name="Blanco E."/>
            <person name="Bosak S.A."/>
            <person name="Bradley R.K."/>
            <person name="Brand A.D."/>
            <person name="Brent M.R."/>
            <person name="Brooks A.N."/>
            <person name="Brown R.H."/>
            <person name="Butlin R.K."/>
            <person name="Caggese C."/>
            <person name="Calvi B.R."/>
            <person name="Bernardo de Carvalho A."/>
            <person name="Caspi A."/>
            <person name="Castrezana S."/>
            <person name="Celniker S.E."/>
            <person name="Chang J.L."/>
            <person name="Chapple C."/>
            <person name="Chatterji S."/>
            <person name="Chinwalla A."/>
            <person name="Civetta A."/>
            <person name="Clifton S.W."/>
            <person name="Comeron J.M."/>
            <person name="Costello J.C."/>
            <person name="Coyne J.A."/>
            <person name="Daub J."/>
            <person name="David R.G."/>
            <person name="Delcher A.L."/>
            <person name="Delehaunty K."/>
            <person name="Do C.B."/>
            <person name="Ebling H."/>
            <person name="Edwards K."/>
            <person name="Eickbush T."/>
            <person name="Evans J.D."/>
            <person name="Filipski A."/>
            <person name="Findeiss S."/>
            <person name="Freyhult E."/>
            <person name="Fulton L."/>
            <person name="Fulton R."/>
            <person name="Garcia A.C."/>
            <person name="Gardiner A."/>
            <person name="Garfield D.A."/>
            <person name="Garvin B.E."/>
            <person name="Gibson G."/>
            <person name="Gilbert D."/>
            <person name="Gnerre S."/>
            <person name="Godfrey J."/>
            <person name="Good R."/>
            <person name="Gotea V."/>
            <person name="Gravely B."/>
            <person name="Greenberg A.J."/>
            <person name="Griffiths-Jones S."/>
            <person name="Gross S."/>
            <person name="Guigo R."/>
            <person name="Gustafson E.A."/>
            <person name="Haerty W."/>
            <person name="Hahn M.W."/>
            <person name="Halligan D.L."/>
            <person name="Halpern A.L."/>
            <person name="Halter G.M."/>
            <person name="Han M.V."/>
            <person name="Heger A."/>
            <person name="Hillier L."/>
            <person name="Hinrichs A.S."/>
            <person name="Holmes I."/>
            <person name="Hoskins R.A."/>
            <person name="Hubisz M.J."/>
            <person name="Hultmark D."/>
            <person name="Huntley M.A."/>
            <person name="Jaffe D.B."/>
            <person name="Jagadeeshan S."/>
            <person name="Jeck W.R."/>
            <person name="Johnson J."/>
            <person name="Jones C.D."/>
            <person name="Jordan W.C."/>
            <person name="Karpen G.H."/>
            <person name="Kataoka E."/>
            <person name="Keightley P.D."/>
            <person name="Kheradpour P."/>
            <person name="Kirkness E.F."/>
            <person name="Koerich L.B."/>
            <person name="Kristiansen K."/>
            <person name="Kudrna D."/>
            <person name="Kulathinal R.J."/>
            <person name="Kumar S."/>
            <person name="Kwok R."/>
            <person name="Lander E."/>
            <person name="Langley C.H."/>
            <person name="Lapoint R."/>
            <person name="Lazzaro B.P."/>
            <person name="Lee S.J."/>
            <person name="Levesque L."/>
            <person name="Li R."/>
            <person name="Lin C.F."/>
            <person name="Lin M.F."/>
            <person name="Lindblad-Toh K."/>
            <person name="Llopart A."/>
            <person name="Long M."/>
            <person name="Low L."/>
            <person name="Lozovsky E."/>
            <person name="Lu J."/>
            <person name="Luo M."/>
            <person name="Machado C.A."/>
            <person name="Makalowski W."/>
            <person name="Marzo M."/>
            <person name="Matsuda M."/>
            <person name="Matzkin L."/>
            <person name="McAllister B."/>
            <person name="McBride C.S."/>
            <person name="McKernan B."/>
            <person name="McKernan K."/>
            <person name="Mendez-Lago M."/>
            <person name="Minx P."/>
            <person name="Mollenhauer M.U."/>
            <person name="Montooth K."/>
            <person name="Mount S.M."/>
            <person name="Mu X."/>
            <person name="Myers E."/>
            <person name="Negre B."/>
            <person name="Newfeld S."/>
            <person name="Nielsen R."/>
            <person name="Noor M.A."/>
            <person name="O'Grady P."/>
            <person name="Pachter L."/>
            <person name="Papaceit M."/>
            <person name="Parisi M.J."/>
            <person name="Parisi M."/>
            <person name="Parts L."/>
            <person name="Pedersen J.S."/>
            <person name="Pesole G."/>
            <person name="Phillippy A.M."/>
            <person name="Ponting C.P."/>
            <person name="Pop M."/>
            <person name="Porcelli D."/>
            <person name="Powell J.R."/>
            <person name="Prohaska S."/>
            <person name="Pruitt K."/>
            <person name="Puig M."/>
            <person name="Quesneville H."/>
            <person name="Ram K.R."/>
            <person name="Rand D."/>
            <person name="Rasmussen M.D."/>
            <person name="Reed L.K."/>
            <person name="Reenan R."/>
            <person name="Reily A."/>
            <person name="Remington K.A."/>
            <person name="Rieger T.T."/>
            <person name="Ritchie M.G."/>
            <person name="Robin C."/>
            <person name="Rogers Y.H."/>
            <person name="Rohde C."/>
            <person name="Rozas J."/>
            <person name="Rubenfield M.J."/>
            <person name="Ruiz A."/>
            <person name="Russo S."/>
            <person name="Salzberg S.L."/>
            <person name="Sanchez-Gracia A."/>
            <person name="Saranga D.J."/>
            <person name="Sato H."/>
            <person name="Schaeffer S.W."/>
            <person name="Schatz M.C."/>
            <person name="Schlenke T."/>
            <person name="Schwartz R."/>
            <person name="Segarra C."/>
            <person name="Singh R.S."/>
            <person name="Sirot L."/>
            <person name="Sirota M."/>
            <person name="Sisneros N.B."/>
            <person name="Smith C.D."/>
            <person name="Smith T.F."/>
            <person name="Spieth J."/>
            <person name="Stage D.E."/>
            <person name="Stark A."/>
            <person name="Stephan W."/>
            <person name="Strausberg R.L."/>
            <person name="Strempel S."/>
            <person name="Sturgill D."/>
            <person name="Sutton G."/>
            <person name="Sutton G.G."/>
            <person name="Tao W."/>
            <person name="Teichmann S."/>
            <person name="Tobari Y.N."/>
            <person name="Tomimura Y."/>
            <person name="Tsolas J.M."/>
            <person name="Valente V.L."/>
            <person name="Venter E."/>
            <person name="Venter J.C."/>
            <person name="Vicario S."/>
            <person name="Vieira F.G."/>
            <person name="Vilella A.J."/>
            <person name="Villasante A."/>
            <person name="Walenz B."/>
            <person name="Wang J."/>
            <person name="Wasserman M."/>
            <person name="Watts T."/>
            <person name="Wilson D."/>
            <person name="Wilson R.K."/>
            <person name="Wing R.A."/>
            <person name="Wolfner M.F."/>
            <person name="Wong A."/>
            <person name="Wong G.K."/>
            <person name="Wu C.I."/>
            <person name="Wu G."/>
            <person name="Yamamoto D."/>
            <person name="Yang H.P."/>
            <person name="Yang S.P."/>
            <person name="Yorke J.A."/>
            <person name="Yoshida K."/>
            <person name="Zdobnov E."/>
            <person name="Zhang P."/>
            <person name="Zhang Y."/>
            <person name="Zimin A.V."/>
            <person name="Baldwin J."/>
            <person name="Abdouelleil A."/>
            <person name="Abdulkadir J."/>
            <person name="Abebe A."/>
            <person name="Abera B."/>
            <person name="Abreu J."/>
            <person name="Acer S.C."/>
            <person name="Aftuck L."/>
            <person name="Alexander A."/>
            <person name="An P."/>
            <person name="Anderson E."/>
            <person name="Anderson S."/>
            <person name="Arachi H."/>
            <person name="Azer M."/>
            <person name="Bachantsang P."/>
            <person name="Barry A."/>
            <person name="Bayul T."/>
            <person name="Berlin A."/>
            <person name="Bessette D."/>
            <person name="Bloom T."/>
            <person name="Blye J."/>
            <person name="Boguslavskiy L."/>
            <person name="Bonnet C."/>
            <person name="Boukhgalter B."/>
            <person name="Bourzgui I."/>
            <person name="Brown A."/>
            <person name="Cahill P."/>
            <person name="Channer S."/>
            <person name="Cheshatsang Y."/>
            <person name="Chuda L."/>
            <person name="Citroen M."/>
            <person name="Collymore A."/>
            <person name="Cooke P."/>
            <person name="Costello M."/>
            <person name="D'Aco K."/>
            <person name="Daza R."/>
            <person name="De Haan G."/>
            <person name="DeGray S."/>
            <person name="DeMaso C."/>
            <person name="Dhargay N."/>
            <person name="Dooley K."/>
            <person name="Dooley E."/>
            <person name="Doricent M."/>
            <person name="Dorje P."/>
            <person name="Dorjee K."/>
            <person name="Dupes A."/>
            <person name="Elong R."/>
            <person name="Falk J."/>
            <person name="Farina A."/>
            <person name="Faro S."/>
            <person name="Ferguson D."/>
            <person name="Fisher S."/>
            <person name="Foley C.D."/>
            <person name="Franke A."/>
            <person name="Friedrich D."/>
            <person name="Gadbois L."/>
            <person name="Gearin G."/>
            <person name="Gearin C.R."/>
            <person name="Giannoukos G."/>
            <person name="Goode T."/>
            <person name="Graham J."/>
            <person name="Grandbois E."/>
            <person name="Grewal S."/>
            <person name="Gyaltsen K."/>
            <person name="Hafez N."/>
            <person name="Hagos B."/>
            <person name="Hall J."/>
            <person name="Henson C."/>
            <person name="Hollinger A."/>
            <person name="Honan T."/>
            <person name="Huard M.D."/>
            <person name="Hughes L."/>
            <person name="Hurhula B."/>
            <person name="Husby M.E."/>
            <person name="Kamat A."/>
            <person name="Kanga B."/>
            <person name="Kashin S."/>
            <person name="Khazanovich D."/>
            <person name="Kisner P."/>
            <person name="Lance K."/>
            <person name="Lara M."/>
            <person name="Lee W."/>
            <person name="Lennon N."/>
            <person name="Letendre F."/>
            <person name="LeVine R."/>
            <person name="Lipovsky A."/>
            <person name="Liu X."/>
            <person name="Liu J."/>
            <person name="Liu S."/>
            <person name="Lokyitsang T."/>
            <person name="Lokyitsang Y."/>
            <person name="Lubonja R."/>
            <person name="Lui A."/>
            <person name="MacDonald P."/>
            <person name="Magnisalis V."/>
            <person name="Maru K."/>
            <person name="Matthews C."/>
            <person name="McCusker W."/>
            <person name="McDonough S."/>
            <person name="Mehta T."/>
            <person name="Meldrim J."/>
            <person name="Meneus L."/>
            <person name="Mihai O."/>
            <person name="Mihalev A."/>
            <person name="Mihova T."/>
            <person name="Mittelman R."/>
            <person name="Mlenga V."/>
            <person name="Montmayeur A."/>
            <person name="Mulrain L."/>
            <person name="Navidi A."/>
            <person name="Naylor J."/>
            <person name="Negash T."/>
            <person name="Nguyen T."/>
            <person name="Nguyen N."/>
            <person name="Nicol R."/>
            <person name="Norbu C."/>
            <person name="Norbu N."/>
            <person name="Novod N."/>
            <person name="O'Neill B."/>
            <person name="Osman S."/>
            <person name="Markiewicz E."/>
            <person name="Oyono O.L."/>
            <person name="Patti C."/>
            <person name="Phunkhang P."/>
            <person name="Pierre F."/>
            <person name="Priest M."/>
            <person name="Raghuraman S."/>
            <person name="Rege F."/>
            <person name="Reyes R."/>
            <person name="Rise C."/>
            <person name="Rogov P."/>
            <person name="Ross K."/>
            <person name="Ryan E."/>
            <person name="Settipalli S."/>
            <person name="Shea T."/>
            <person name="Sherpa N."/>
            <person name="Shi L."/>
            <person name="Shih D."/>
            <person name="Sparrow T."/>
            <person name="Spaulding J."/>
            <person name="Stalker J."/>
            <person name="Stange-Thomann N."/>
            <person name="Stavropoulos S."/>
            <person name="Stone C."/>
            <person name="Strader C."/>
            <person name="Tesfaye S."/>
            <person name="Thomson T."/>
            <person name="Thoulutsang Y."/>
            <person name="Thoulutsang D."/>
            <person name="Topham K."/>
            <person name="Topping I."/>
            <person name="Tsamla T."/>
            <person name="Vassiliev H."/>
            <person name="Vo A."/>
            <person name="Wangchuk T."/>
            <person name="Wangdi T."/>
            <person name="Weiand M."/>
            <person name="Wilkinson J."/>
            <person name="Wilson A."/>
            <person name="Yadav S."/>
            <person name="Young G."/>
            <person name="Yu Q."/>
            <person name="Zembek L."/>
            <person name="Zhong D."/>
            <person name="Zimmer A."/>
            <person name="Zwirko Z."/>
            <person name="Jaffe D.B."/>
            <person name="Alvarez P."/>
            <person name="Brockman W."/>
            <person name="Butler J."/>
            <person name="Chin C."/>
            <person name="Gnerre S."/>
            <person name="Grabherr M."/>
            <person name="Kleber M."/>
            <person name="Mauceli E."/>
            <person name="MacCallum I."/>
        </authorList>
    </citation>
    <scope>NUCLEOTIDE SEQUENCE [LARGE SCALE GENOMIC DNA]</scope>
    <source>
        <strain evidence="3">Tai18E2 / Tucson 14021-0261.01</strain>
    </source>
</reference>
<evidence type="ECO:0008006" key="4">
    <source>
        <dbReference type="Google" id="ProtNLM"/>
    </source>
</evidence>
<reference evidence="2 3" key="2">
    <citation type="journal article" date="2007" name="PLoS Biol.">
        <title>Principles of genome evolution in the Drosophila melanogaster species group.</title>
        <authorList>
            <person name="Ranz J.M."/>
            <person name="Maurin D."/>
            <person name="Chan Y.S."/>
            <person name="von Grotthuss M."/>
            <person name="Hillier L.W."/>
            <person name="Roote J."/>
            <person name="Ashburner M."/>
            <person name="Bergman C.M."/>
        </authorList>
    </citation>
    <scope>NUCLEOTIDE SEQUENCE [LARGE SCALE GENOMIC DNA]</scope>
    <source>
        <strain evidence="3">Tai18E2 / Tucson 14021-0261.01</strain>
    </source>
</reference>
<dbReference type="HOGENOM" id="CLU_720178_0_0_1"/>